<protein>
    <recommendedName>
        <fullName evidence="3">DUF3883 domain-containing protein</fullName>
    </recommendedName>
</protein>
<sequence length="311" mass="36568">MTLEIVLNELSLKNPAPDINTARKWMSDFINTLRLINENAKSTTPYTHYEFYNTVLAPNYSLSNWLYDREIDRDDQRLILTLTNQPFTEEVNIDNYEFSYEGESVIGLGVAYLLDALLISILSEPKWDCTYLSLKIRRIDENEELLEENRELPHISCSNHLQEHTDWIQNRIKIQIYDGVELWKLKEELFPRLEFCDSVGKQLQNIKRGQLELKLVREALSLLDSCCQNWTTGSFSTEGYSIEISGESTVTLNQYSQERTFRCPDGQERLFEQHIKLRVCNWRIHFYPKEEPGKIIIGYVGRHLPTVKYRT</sequence>
<name>A0ABU5TV59_9CYAN</name>
<evidence type="ECO:0008006" key="3">
    <source>
        <dbReference type="Google" id="ProtNLM"/>
    </source>
</evidence>
<evidence type="ECO:0000313" key="1">
    <source>
        <dbReference type="EMBL" id="MEA5518541.1"/>
    </source>
</evidence>
<dbReference type="RefSeq" id="WP_323275967.1">
    <property type="nucleotide sequence ID" value="NZ_JAYGHT010000011.1"/>
</dbReference>
<organism evidence="1 2">
    <name type="scientific">Limnoraphis robusta CCNP1315</name>
    <dbReference type="NCBI Taxonomy" id="3110306"/>
    <lineage>
        <taxon>Bacteria</taxon>
        <taxon>Bacillati</taxon>
        <taxon>Cyanobacteriota</taxon>
        <taxon>Cyanophyceae</taxon>
        <taxon>Oscillatoriophycideae</taxon>
        <taxon>Oscillatoriales</taxon>
        <taxon>Sirenicapillariaceae</taxon>
        <taxon>Limnoraphis</taxon>
    </lineage>
</organism>
<keyword evidence="2" id="KW-1185">Reference proteome</keyword>
<dbReference type="EMBL" id="JAYGHT010000011">
    <property type="protein sequence ID" value="MEA5518541.1"/>
    <property type="molecule type" value="Genomic_DNA"/>
</dbReference>
<evidence type="ECO:0000313" key="2">
    <source>
        <dbReference type="Proteomes" id="UP001301728"/>
    </source>
</evidence>
<proteinExistence type="predicted"/>
<comment type="caution">
    <text evidence="1">The sequence shown here is derived from an EMBL/GenBank/DDBJ whole genome shotgun (WGS) entry which is preliminary data.</text>
</comment>
<dbReference type="Proteomes" id="UP001301728">
    <property type="component" value="Unassembled WGS sequence"/>
</dbReference>
<reference evidence="1 2" key="1">
    <citation type="submission" date="2023-12" db="EMBL/GenBank/DDBJ databases">
        <title>Baltic Sea Cyanobacteria.</title>
        <authorList>
            <person name="Delbaje E."/>
            <person name="Fewer D.P."/>
            <person name="Shishido T.K."/>
        </authorList>
    </citation>
    <scope>NUCLEOTIDE SEQUENCE [LARGE SCALE GENOMIC DNA]</scope>
    <source>
        <strain evidence="1 2">CCNP 1315</strain>
    </source>
</reference>
<accession>A0ABU5TV59</accession>
<gene>
    <name evidence="1" type="ORF">VB854_06220</name>
</gene>